<accession>G2DFS2</accession>
<dbReference type="PANTHER" id="PTHR48111:SF1">
    <property type="entry name" value="TWO-COMPONENT RESPONSE REGULATOR ORR33"/>
    <property type="match status" value="1"/>
</dbReference>
<dbReference type="SUPFAM" id="SSF52172">
    <property type="entry name" value="CheY-like"/>
    <property type="match status" value="1"/>
</dbReference>
<dbReference type="GO" id="GO:0000976">
    <property type="term" value="F:transcription cis-regulatory region binding"/>
    <property type="evidence" value="ECO:0007669"/>
    <property type="project" value="TreeGrafter"/>
</dbReference>
<evidence type="ECO:0000256" key="1">
    <source>
        <dbReference type="ARBA" id="ARBA00022553"/>
    </source>
</evidence>
<proteinExistence type="predicted"/>
<dbReference type="CDD" id="cd17574">
    <property type="entry name" value="REC_OmpR"/>
    <property type="match status" value="1"/>
</dbReference>
<evidence type="ECO:0000256" key="5">
    <source>
        <dbReference type="ARBA" id="ARBA00023163"/>
    </source>
</evidence>
<keyword evidence="3" id="KW-0805">Transcription regulation</keyword>
<evidence type="ECO:0000259" key="7">
    <source>
        <dbReference type="PROSITE" id="PS50110"/>
    </source>
</evidence>
<dbReference type="InterPro" id="IPR039420">
    <property type="entry name" value="WalR-like"/>
</dbReference>
<reference evidence="8" key="1">
    <citation type="journal article" date="2011" name="ISME J.">
        <title>The endosymbionts of the deep-sea tubeworms Riftia pachyptila and Tevnia jerichonana share an identical physiology as revealed by proteogenomic analyses.</title>
        <authorList>
            <person name="Gardebrecht A."/>
            <person name="Markert S."/>
            <person name="Felbeck H."/>
            <person name="Thuermer A."/>
            <person name="Albrecht D."/>
            <person name="Wollherr A."/>
            <person name="Kabisch J."/>
            <person name="Lehmann R."/>
            <person name="Daniel R."/>
            <person name="Liesegang H."/>
            <person name="Hecker M."/>
            <person name="Sievert S.M."/>
            <person name="Schweder T."/>
        </authorList>
    </citation>
    <scope>NUCLEOTIDE SEQUENCE [LARGE SCALE GENOMIC DNA]</scope>
</reference>
<keyword evidence="9" id="KW-1185">Reference proteome</keyword>
<evidence type="ECO:0000256" key="2">
    <source>
        <dbReference type="ARBA" id="ARBA00023012"/>
    </source>
</evidence>
<evidence type="ECO:0000256" key="6">
    <source>
        <dbReference type="PROSITE-ProRule" id="PRU00169"/>
    </source>
</evidence>
<evidence type="ECO:0000313" key="8">
    <source>
        <dbReference type="EMBL" id="EGV50558.1"/>
    </source>
</evidence>
<protein>
    <submittedName>
        <fullName evidence="8">Response regulator mprA</fullName>
    </submittedName>
</protein>
<dbReference type="Proteomes" id="UP000004491">
    <property type="component" value="Unassembled WGS sequence"/>
</dbReference>
<dbReference type="GO" id="GO:0000156">
    <property type="term" value="F:phosphorelay response regulator activity"/>
    <property type="evidence" value="ECO:0007669"/>
    <property type="project" value="TreeGrafter"/>
</dbReference>
<keyword evidence="4" id="KW-0238">DNA-binding</keyword>
<dbReference type="PROSITE" id="PS50110">
    <property type="entry name" value="RESPONSE_REGULATORY"/>
    <property type="match status" value="1"/>
</dbReference>
<evidence type="ECO:0000256" key="3">
    <source>
        <dbReference type="ARBA" id="ARBA00023015"/>
    </source>
</evidence>
<evidence type="ECO:0000256" key="4">
    <source>
        <dbReference type="ARBA" id="ARBA00023125"/>
    </source>
</evidence>
<dbReference type="EMBL" id="AFOC01000076">
    <property type="protein sequence ID" value="EGV50558.1"/>
    <property type="molecule type" value="Genomic_DNA"/>
</dbReference>
<gene>
    <name evidence="8" type="primary">mprA</name>
    <name evidence="8" type="ORF">Rifp1Sym_cw00260</name>
</gene>
<dbReference type="Pfam" id="PF00072">
    <property type="entry name" value="Response_reg"/>
    <property type="match status" value="1"/>
</dbReference>
<keyword evidence="5" id="KW-0804">Transcription</keyword>
<dbReference type="InterPro" id="IPR011006">
    <property type="entry name" value="CheY-like_superfamily"/>
</dbReference>
<dbReference type="InterPro" id="IPR001789">
    <property type="entry name" value="Sig_transdc_resp-reg_receiver"/>
</dbReference>
<dbReference type="PANTHER" id="PTHR48111">
    <property type="entry name" value="REGULATOR OF RPOS"/>
    <property type="match status" value="1"/>
</dbReference>
<name>G2DFS2_9GAMM</name>
<dbReference type="GO" id="GO:0032993">
    <property type="term" value="C:protein-DNA complex"/>
    <property type="evidence" value="ECO:0007669"/>
    <property type="project" value="TreeGrafter"/>
</dbReference>
<dbReference type="Gene3D" id="3.40.50.2300">
    <property type="match status" value="1"/>
</dbReference>
<keyword evidence="2" id="KW-0902">Two-component regulatory system</keyword>
<organism evidence="8 9">
    <name type="scientific">endosymbiont of Riftia pachyptila</name>
    <name type="common">vent Ph05</name>
    <dbReference type="NCBI Taxonomy" id="1048808"/>
    <lineage>
        <taxon>Bacteria</taxon>
        <taxon>Pseudomonadati</taxon>
        <taxon>Pseudomonadota</taxon>
        <taxon>Gammaproteobacteria</taxon>
        <taxon>sulfur-oxidizing symbionts</taxon>
    </lineage>
</organism>
<feature type="domain" description="Response regulatory" evidence="7">
    <location>
        <begin position="80"/>
        <end position="196"/>
    </location>
</feature>
<comment type="caution">
    <text evidence="8">The sequence shown here is derived from an EMBL/GenBank/DDBJ whole genome shotgun (WGS) entry which is preliminary data.</text>
</comment>
<feature type="modified residue" description="4-aspartylphosphate" evidence="6">
    <location>
        <position position="129"/>
    </location>
</feature>
<dbReference type="GO" id="GO:0006355">
    <property type="term" value="P:regulation of DNA-templated transcription"/>
    <property type="evidence" value="ECO:0007669"/>
    <property type="project" value="TreeGrafter"/>
</dbReference>
<keyword evidence="1 6" id="KW-0597">Phosphoprotein</keyword>
<sequence>MPRYWIWSFSCRPAATRSVCRRKPSSCNRLCADLVRPDSRGTVRSSLGRINRYPSTERGASNRIRPLICRRKTSMSDKINVLIIDDDRFVQKLISKTLAASGLSTRTADDGESGIAIAQQEQPDLILLDVEMPGINGYEVCDRLRSLPETQDIPVVFLSSHGTLRERLQGYEVGADDYLVKPFEAEHLLARINVLMRYGAERKELSQRYQQAQQTAIIAITGTSELAQAMHFLEKSLSYSNFDEIAQGLFNTTTRFSLECVLLISANDELHWFSSQGSISPLEKELIEMNDKESRFFDFGARTIINFPQASLLVKNMPLEDMDRYGRLKDLFPILLSAVNTKINVLATQAALTQQNHELLRSFSQIRGSLYHLAKTILVNRDHSNKLLQDLVHDISYDMMRMGLEEDQEEYLLHRIDSAIEEAMQQMDAGQEISEVFYTINHNLKSVISNQESLVQAFISSQASESTEQSEDDSGIELF</sequence>
<dbReference type="AlphaFoldDB" id="G2DFS2"/>
<dbReference type="GO" id="GO:0005829">
    <property type="term" value="C:cytosol"/>
    <property type="evidence" value="ECO:0007669"/>
    <property type="project" value="TreeGrafter"/>
</dbReference>
<evidence type="ECO:0000313" key="9">
    <source>
        <dbReference type="Proteomes" id="UP000004491"/>
    </source>
</evidence>
<dbReference type="SMART" id="SM00448">
    <property type="entry name" value="REC"/>
    <property type="match status" value="1"/>
</dbReference>